<dbReference type="InterPro" id="IPR042099">
    <property type="entry name" value="ANL_N_sf"/>
</dbReference>
<proteinExistence type="predicted"/>
<evidence type="ECO:0000256" key="3">
    <source>
        <dbReference type="ARBA" id="ARBA00022553"/>
    </source>
</evidence>
<name>A0A4R5C6N8_9ACTN</name>
<protein>
    <submittedName>
        <fullName evidence="6">Amino acid adenylation domain-containing protein</fullName>
    </submittedName>
</protein>
<evidence type="ECO:0000313" key="6">
    <source>
        <dbReference type="EMBL" id="TDD95358.1"/>
    </source>
</evidence>
<dbReference type="SUPFAM" id="SSF56801">
    <property type="entry name" value="Acetyl-CoA synthetase-like"/>
    <property type="match status" value="2"/>
</dbReference>
<accession>A0A4R5C6N8</accession>
<dbReference type="GO" id="GO:0003824">
    <property type="term" value="F:catalytic activity"/>
    <property type="evidence" value="ECO:0007669"/>
    <property type="project" value="InterPro"/>
</dbReference>
<feature type="compositionally biased region" description="Basic and acidic residues" evidence="4">
    <location>
        <begin position="1619"/>
        <end position="1636"/>
    </location>
</feature>
<dbReference type="InterPro" id="IPR009081">
    <property type="entry name" value="PP-bd_ACP"/>
</dbReference>
<dbReference type="Gene3D" id="3.40.50.12780">
    <property type="entry name" value="N-terminal domain of ligase-like"/>
    <property type="match status" value="1"/>
</dbReference>
<dbReference type="FunFam" id="1.10.1200.10:FF:000005">
    <property type="entry name" value="Nonribosomal peptide synthetase 1"/>
    <property type="match status" value="1"/>
</dbReference>
<dbReference type="InterPro" id="IPR006162">
    <property type="entry name" value="Ppantetheine_attach_site"/>
</dbReference>
<feature type="domain" description="Carrier" evidence="5">
    <location>
        <begin position="536"/>
        <end position="611"/>
    </location>
</feature>
<dbReference type="Gene3D" id="3.30.559.30">
    <property type="entry name" value="Nonribosomal peptide synthetase, condensation domain"/>
    <property type="match status" value="1"/>
</dbReference>
<dbReference type="Pfam" id="PF00668">
    <property type="entry name" value="Condensation"/>
    <property type="match status" value="1"/>
</dbReference>
<organism evidence="6 7">
    <name type="scientific">Actinomadura rubrisoli</name>
    <dbReference type="NCBI Taxonomy" id="2530368"/>
    <lineage>
        <taxon>Bacteria</taxon>
        <taxon>Bacillati</taxon>
        <taxon>Actinomycetota</taxon>
        <taxon>Actinomycetes</taxon>
        <taxon>Streptosporangiales</taxon>
        <taxon>Thermomonosporaceae</taxon>
        <taxon>Actinomadura</taxon>
    </lineage>
</organism>
<dbReference type="PROSITE" id="PS00012">
    <property type="entry name" value="PHOSPHOPANTETHEINE"/>
    <property type="match status" value="1"/>
</dbReference>
<dbReference type="Pfam" id="PF13193">
    <property type="entry name" value="AMP-binding_C"/>
    <property type="match status" value="1"/>
</dbReference>
<dbReference type="RefSeq" id="WP_131889590.1">
    <property type="nucleotide sequence ID" value="NZ_SMKU01000012.1"/>
</dbReference>
<feature type="compositionally biased region" description="Basic and acidic residues" evidence="4">
    <location>
        <begin position="517"/>
        <end position="530"/>
    </location>
</feature>
<dbReference type="SUPFAM" id="SSF47336">
    <property type="entry name" value="ACP-like"/>
    <property type="match status" value="2"/>
</dbReference>
<feature type="region of interest" description="Disordered" evidence="4">
    <location>
        <begin position="517"/>
        <end position="536"/>
    </location>
</feature>
<dbReference type="FunFam" id="3.40.50.980:FF:000001">
    <property type="entry name" value="Non-ribosomal peptide synthetase"/>
    <property type="match status" value="1"/>
</dbReference>
<evidence type="ECO:0000256" key="1">
    <source>
        <dbReference type="ARBA" id="ARBA00001957"/>
    </source>
</evidence>
<dbReference type="GO" id="GO:0072330">
    <property type="term" value="P:monocarboxylic acid biosynthetic process"/>
    <property type="evidence" value="ECO:0007669"/>
    <property type="project" value="UniProtKB-ARBA"/>
</dbReference>
<evidence type="ECO:0000256" key="2">
    <source>
        <dbReference type="ARBA" id="ARBA00022450"/>
    </source>
</evidence>
<dbReference type="FunFam" id="2.30.38.10:FF:000001">
    <property type="entry name" value="Non-ribosomal peptide synthetase PvdI"/>
    <property type="match status" value="1"/>
</dbReference>
<dbReference type="InterPro" id="IPR023213">
    <property type="entry name" value="CAT-like_dom_sf"/>
</dbReference>
<dbReference type="GO" id="GO:0044550">
    <property type="term" value="P:secondary metabolite biosynthetic process"/>
    <property type="evidence" value="ECO:0007669"/>
    <property type="project" value="TreeGrafter"/>
</dbReference>
<dbReference type="Gene3D" id="2.30.38.10">
    <property type="entry name" value="Luciferase, Domain 3"/>
    <property type="match status" value="1"/>
</dbReference>
<comment type="caution">
    <text evidence="6">The sequence shown here is derived from an EMBL/GenBank/DDBJ whole genome shotgun (WGS) entry which is preliminary data.</text>
</comment>
<dbReference type="FunFam" id="1.10.1200.10:FF:000016">
    <property type="entry name" value="Non-ribosomal peptide synthase"/>
    <property type="match status" value="1"/>
</dbReference>
<dbReference type="InterPro" id="IPR001242">
    <property type="entry name" value="Condensation_dom"/>
</dbReference>
<evidence type="ECO:0000259" key="5">
    <source>
        <dbReference type="PROSITE" id="PS50075"/>
    </source>
</evidence>
<dbReference type="InterPro" id="IPR025110">
    <property type="entry name" value="AMP-bd_C"/>
</dbReference>
<dbReference type="Gene3D" id="3.30.300.30">
    <property type="match status" value="1"/>
</dbReference>
<dbReference type="PANTHER" id="PTHR45527:SF1">
    <property type="entry name" value="FATTY ACID SYNTHASE"/>
    <property type="match status" value="1"/>
</dbReference>
<dbReference type="EMBL" id="SMKU01000012">
    <property type="protein sequence ID" value="TDD95358.1"/>
    <property type="molecule type" value="Genomic_DNA"/>
</dbReference>
<dbReference type="CDD" id="cd05930">
    <property type="entry name" value="A_NRPS"/>
    <property type="match status" value="1"/>
</dbReference>
<dbReference type="InterPro" id="IPR010071">
    <property type="entry name" value="AA_adenyl_dom"/>
</dbReference>
<dbReference type="OrthoDB" id="3671989at2"/>
<keyword evidence="2" id="KW-0596">Phosphopantetheine</keyword>
<dbReference type="Gene3D" id="3.40.50.980">
    <property type="match status" value="2"/>
</dbReference>
<dbReference type="Gene3D" id="1.10.1200.10">
    <property type="entry name" value="ACP-like"/>
    <property type="match status" value="2"/>
</dbReference>
<dbReference type="Pfam" id="PF00501">
    <property type="entry name" value="AMP-binding"/>
    <property type="match status" value="2"/>
</dbReference>
<dbReference type="InterPro" id="IPR000873">
    <property type="entry name" value="AMP-dep_synth/lig_dom"/>
</dbReference>
<dbReference type="GO" id="GO:0043041">
    <property type="term" value="P:amino acid activation for nonribosomal peptide biosynthetic process"/>
    <property type="evidence" value="ECO:0007669"/>
    <property type="project" value="TreeGrafter"/>
</dbReference>
<dbReference type="SUPFAM" id="SSF52777">
    <property type="entry name" value="CoA-dependent acyltransferases"/>
    <property type="match status" value="2"/>
</dbReference>
<dbReference type="NCBIfam" id="TIGR01733">
    <property type="entry name" value="AA-adenyl-dom"/>
    <property type="match status" value="1"/>
</dbReference>
<evidence type="ECO:0000256" key="4">
    <source>
        <dbReference type="SAM" id="MobiDB-lite"/>
    </source>
</evidence>
<dbReference type="GO" id="GO:0008610">
    <property type="term" value="P:lipid biosynthetic process"/>
    <property type="evidence" value="ECO:0007669"/>
    <property type="project" value="UniProtKB-ARBA"/>
</dbReference>
<feature type="region of interest" description="Disordered" evidence="4">
    <location>
        <begin position="1082"/>
        <end position="1105"/>
    </location>
</feature>
<dbReference type="GO" id="GO:0031177">
    <property type="term" value="F:phosphopantetheine binding"/>
    <property type="evidence" value="ECO:0007669"/>
    <property type="project" value="InterPro"/>
</dbReference>
<dbReference type="Pfam" id="PF00550">
    <property type="entry name" value="PP-binding"/>
    <property type="match status" value="2"/>
</dbReference>
<dbReference type="Proteomes" id="UP000294513">
    <property type="component" value="Unassembled WGS sequence"/>
</dbReference>
<dbReference type="SMART" id="SM00823">
    <property type="entry name" value="PKS_PP"/>
    <property type="match status" value="2"/>
</dbReference>
<dbReference type="InterPro" id="IPR036736">
    <property type="entry name" value="ACP-like_sf"/>
</dbReference>
<feature type="domain" description="Carrier" evidence="5">
    <location>
        <begin position="1536"/>
        <end position="1611"/>
    </location>
</feature>
<dbReference type="Gene3D" id="3.30.559.10">
    <property type="entry name" value="Chloramphenicol acetyltransferase-like domain"/>
    <property type="match status" value="1"/>
</dbReference>
<dbReference type="InterPro" id="IPR045851">
    <property type="entry name" value="AMP-bd_C_sf"/>
</dbReference>
<evidence type="ECO:0000313" key="7">
    <source>
        <dbReference type="Proteomes" id="UP000294513"/>
    </source>
</evidence>
<feature type="compositionally biased region" description="Basic and acidic residues" evidence="4">
    <location>
        <begin position="1082"/>
        <end position="1096"/>
    </location>
</feature>
<feature type="region of interest" description="Disordered" evidence="4">
    <location>
        <begin position="1614"/>
        <end position="1636"/>
    </location>
</feature>
<dbReference type="InterPro" id="IPR020806">
    <property type="entry name" value="PKS_PP-bd"/>
</dbReference>
<reference evidence="6 7" key="1">
    <citation type="submission" date="2019-03" db="EMBL/GenBank/DDBJ databases">
        <title>Draft genome sequences of novel Actinobacteria.</title>
        <authorList>
            <person name="Sahin N."/>
            <person name="Ay H."/>
            <person name="Saygin H."/>
        </authorList>
    </citation>
    <scope>NUCLEOTIDE SEQUENCE [LARGE SCALE GENOMIC DNA]</scope>
    <source>
        <strain evidence="6 7">H3C3</strain>
    </source>
</reference>
<gene>
    <name evidence="6" type="ORF">E1298_05135</name>
</gene>
<dbReference type="PROSITE" id="PS50075">
    <property type="entry name" value="CARRIER"/>
    <property type="match status" value="2"/>
</dbReference>
<keyword evidence="3" id="KW-0597">Phosphoprotein</keyword>
<sequence>MKSDRIDDQREGEKETGPLVVRLFQARARETPDALAIVSGPDSITYGELERRSNGLARHLVRRGIGPDDLVGVYAERSISWIVALLAVWKAGGAYLPLDPVHPPDRIGLMFANSRPPVVLVQDHLASRVPAAAEQIISLERAHTDFHDESADAPDGIALPDNLAYAIYTSGSTGAPKAVLVSHRAMANLLTWLRETFALSPRDRCMQQARMGFDACLFEVLPCLCSGATLHILDDNTRSAGDQLHDWLRDERISVGFLPPVLGEPLFERDLSDLSLRVLFTGSDRAYRYPPSSLTASYVNCYGPTEAAVVVTAGELAEAPDQPDGLPPIGYPIGNTELHIVDGKLRSVPAGTVGELYIGGVQLARGYLKDPALTSARFVADPFSGRPGARLYRTGDLARRRADGSLEFAGRADDQVKLRGFRVEPAEVEAVLRQYPAVCEAAVLVGDDTARGRTLTAYLLPRGDLTAPDLRRFMYARLPYYMVPSVYVVVDEWPTSGNGKLDRRRLAAIDGRRLDGGRADGGRADGRHLGDGAPGAPNKTEQAILADIWAELLGVNHVDPDDNFFDLGGHSLLGTQAVSRIREALGVSLPLRTLFSTPTLADCAQEIRSARSRQHDSAPTAIESVSRDRDLPLSFPQGRVWFMYKLFPRNRAYNFQTTFRIRGRLDVAALEESLAELTQRHEVYRTTFAEREGTPYQTIHPVCPPCFDYIDLTALAEDDRAAEMDRIVDEQVHVVFDPSRLPLVRWTLLALDTDDHLLVHVEHHMVHDGWSFTLLIEELLRLYQAKVDGVPADLPALGVQFADYVCWQHQWVRNDEAAAQLEYWRRHLADCPPIVTIPADHRRPEVPSFRGSTVRTELDEALADALRRLAHKEGATLFVAMLAVFELLLHRYTGQDDIVVGSSIANRHRPETERLVGMLVNNVALRVDLSGDPTFQQLLERVKEAALGAYANQDTPFEHVVRTVAPDRTISHNPLFQVAFSFHDAPMPAMTLPGLSMSLHEVMSNGTAKFDLNVIAIPRAEQNLGRSDTPDEGGVLVVYEYSTDLFEAATVERFAEHYRRLAAEVVADPGRPISRVPMLSEDDRRQLLPGRPRDGDGDGGSDTLRTVPELIDTVTRSAPEQPAIICGDARLTYRDLDARVNRLTRLIVRSGVGAEDRVAVFLPADENLAVAMLAIIRAGAVCLPVPPDHPDRSIASMFVDADPALVLTTIELDGRLPVEQEATRILLDDAGAREELSRLPDTRPSPSDLRARSAAESAAWICCTAGTGDEVRDVVLSHRNLAALATSLHRRLATKPDDVWYTSCDFGAIEILVALAGGAQVMMTGNRGVPDAVHLAETLASRSVAVLWATPETWRELVELGCDVEGLTAISAGGELSADVARILLARGARIHGTYGGPETSLVSLMRDMSPGDDVPVDANARVICGEPIDGVHAVVLDRRGDLVPAGVPGELYIGGPGVGRGYLGRAAATAERFVADRFSEVPGARLYRTGERARRLRDGGVELLDCLTNQNRRANGDGRPDPEAADATAEPAFVAARTPIEAQLVTMWAALLGIERVGVYDNFFALGGHSMLAMVAMNQAQEAYTADIPAAIIFDEPTVAALAAVIEELVGEPGRPVAAERQEHPRAAHRSEEEA</sequence>
<comment type="cofactor">
    <cofactor evidence="1">
        <name>pantetheine 4'-phosphate</name>
        <dbReference type="ChEBI" id="CHEBI:47942"/>
    </cofactor>
</comment>
<dbReference type="GO" id="GO:0005829">
    <property type="term" value="C:cytosol"/>
    <property type="evidence" value="ECO:0007669"/>
    <property type="project" value="TreeGrafter"/>
</dbReference>
<dbReference type="CDD" id="cd19531">
    <property type="entry name" value="LCL_NRPS-like"/>
    <property type="match status" value="1"/>
</dbReference>
<keyword evidence="7" id="KW-1185">Reference proteome</keyword>
<dbReference type="PANTHER" id="PTHR45527">
    <property type="entry name" value="NONRIBOSOMAL PEPTIDE SYNTHETASE"/>
    <property type="match status" value="1"/>
</dbReference>